<evidence type="ECO:0000313" key="2">
    <source>
        <dbReference type="EMBL" id="PSL01656.1"/>
    </source>
</evidence>
<dbReference type="Gene3D" id="3.50.50.60">
    <property type="entry name" value="FAD/NAD(P)-binding domain"/>
    <property type="match status" value="2"/>
</dbReference>
<dbReference type="OrthoDB" id="9800167at2"/>
<dbReference type="SUPFAM" id="SSF51905">
    <property type="entry name" value="FAD/NAD(P)-binding domain"/>
    <property type="match status" value="1"/>
</dbReference>
<dbReference type="PANTHER" id="PTHR43014:SF2">
    <property type="entry name" value="MERCURIC REDUCTASE"/>
    <property type="match status" value="1"/>
</dbReference>
<comment type="caution">
    <text evidence="2">The sequence shown here is derived from an EMBL/GenBank/DDBJ whole genome shotgun (WGS) entry which is preliminary data.</text>
</comment>
<name>A0A2P8DWQ0_9ACTN</name>
<reference evidence="2 3" key="1">
    <citation type="submission" date="2018-03" db="EMBL/GenBank/DDBJ databases">
        <title>Genomic Encyclopedia of Archaeal and Bacterial Type Strains, Phase II (KMG-II): from individual species to whole genera.</title>
        <authorList>
            <person name="Goeker M."/>
        </authorList>
    </citation>
    <scope>NUCLEOTIDE SEQUENCE [LARGE SCALE GENOMIC DNA]</scope>
    <source>
        <strain evidence="2 3">DSM 45211</strain>
    </source>
</reference>
<dbReference type="PRINTS" id="PR00368">
    <property type="entry name" value="FADPNR"/>
</dbReference>
<dbReference type="InterPro" id="IPR023753">
    <property type="entry name" value="FAD/NAD-binding_dom"/>
</dbReference>
<feature type="domain" description="FAD/NAD(P)-binding" evidence="1">
    <location>
        <begin position="6"/>
        <end position="244"/>
    </location>
</feature>
<sequence>MPDGTYDVIVIGAGSTGENVAARAVQGGLSAVIVESGLVGGDCSHWACIPSKALLRPPEALRAAQQVDGARQAVAGKVDAKAVQARRDTWADHDDQGQAEWLASVPVDLVRGHARVSGTRQVSVTGTDGQSTTLTARHAVAVCTGSEPAVPDVDGFDQVQPWTSREATTASEIPRRLVVLGGGVAASEMASAYSDLGSNVTIIERGPRLLGRFEPFAGDGLADSFTDRGIDVRTTTSVTAAERDE</sequence>
<gene>
    <name evidence="2" type="ORF">CLV30_113144</name>
</gene>
<dbReference type="Pfam" id="PF07992">
    <property type="entry name" value="Pyr_redox_2"/>
    <property type="match status" value="1"/>
</dbReference>
<protein>
    <submittedName>
        <fullName evidence="2">Pyridine nucleotide-disulfide oxidoreductase</fullName>
    </submittedName>
</protein>
<dbReference type="GO" id="GO:0050660">
    <property type="term" value="F:flavin adenine dinucleotide binding"/>
    <property type="evidence" value="ECO:0007669"/>
    <property type="project" value="TreeGrafter"/>
</dbReference>
<proteinExistence type="predicted"/>
<dbReference type="PANTHER" id="PTHR43014">
    <property type="entry name" value="MERCURIC REDUCTASE"/>
    <property type="match status" value="1"/>
</dbReference>
<accession>A0A2P8DWQ0</accession>
<dbReference type="AlphaFoldDB" id="A0A2P8DWQ0"/>
<evidence type="ECO:0000313" key="3">
    <source>
        <dbReference type="Proteomes" id="UP000243528"/>
    </source>
</evidence>
<dbReference type="GO" id="GO:0003955">
    <property type="term" value="F:NAD(P)H dehydrogenase (quinone) activity"/>
    <property type="evidence" value="ECO:0007669"/>
    <property type="project" value="TreeGrafter"/>
</dbReference>
<dbReference type="Proteomes" id="UP000243528">
    <property type="component" value="Unassembled WGS sequence"/>
</dbReference>
<feature type="non-terminal residue" evidence="2">
    <location>
        <position position="245"/>
    </location>
</feature>
<dbReference type="EMBL" id="PYGE01000013">
    <property type="protein sequence ID" value="PSL01656.1"/>
    <property type="molecule type" value="Genomic_DNA"/>
</dbReference>
<organism evidence="2 3">
    <name type="scientific">Haloactinopolyspora alba</name>
    <dbReference type="NCBI Taxonomy" id="648780"/>
    <lineage>
        <taxon>Bacteria</taxon>
        <taxon>Bacillati</taxon>
        <taxon>Actinomycetota</taxon>
        <taxon>Actinomycetes</taxon>
        <taxon>Jiangellales</taxon>
        <taxon>Jiangellaceae</taxon>
        <taxon>Haloactinopolyspora</taxon>
    </lineage>
</organism>
<evidence type="ECO:0000259" key="1">
    <source>
        <dbReference type="Pfam" id="PF07992"/>
    </source>
</evidence>
<dbReference type="PRINTS" id="PR00411">
    <property type="entry name" value="PNDRDTASEI"/>
</dbReference>
<dbReference type="RefSeq" id="WP_146154798.1">
    <property type="nucleotide sequence ID" value="NZ_PYGE01000013.1"/>
</dbReference>
<dbReference type="InterPro" id="IPR036188">
    <property type="entry name" value="FAD/NAD-bd_sf"/>
</dbReference>
<keyword evidence="3" id="KW-1185">Reference proteome</keyword>